<dbReference type="EMBL" id="CAJVCH010571563">
    <property type="protein sequence ID" value="CAG7837855.1"/>
    <property type="molecule type" value="Genomic_DNA"/>
</dbReference>
<keyword evidence="3" id="KW-1185">Reference proteome</keyword>
<proteinExistence type="predicted"/>
<dbReference type="Proteomes" id="UP000708208">
    <property type="component" value="Unassembled WGS sequence"/>
</dbReference>
<feature type="non-terminal residue" evidence="2">
    <location>
        <position position="21"/>
    </location>
</feature>
<evidence type="ECO:0000313" key="3">
    <source>
        <dbReference type="Proteomes" id="UP000708208"/>
    </source>
</evidence>
<accession>A0A8J2PUJ1</accession>
<feature type="region of interest" description="Disordered" evidence="1">
    <location>
        <begin position="1"/>
        <end position="21"/>
    </location>
</feature>
<organism evidence="2 3">
    <name type="scientific">Allacma fusca</name>
    <dbReference type="NCBI Taxonomy" id="39272"/>
    <lineage>
        <taxon>Eukaryota</taxon>
        <taxon>Metazoa</taxon>
        <taxon>Ecdysozoa</taxon>
        <taxon>Arthropoda</taxon>
        <taxon>Hexapoda</taxon>
        <taxon>Collembola</taxon>
        <taxon>Symphypleona</taxon>
        <taxon>Sminthuridae</taxon>
        <taxon>Allacma</taxon>
    </lineage>
</organism>
<reference evidence="2" key="1">
    <citation type="submission" date="2021-06" db="EMBL/GenBank/DDBJ databases">
        <authorList>
            <person name="Hodson N. C."/>
            <person name="Mongue J. A."/>
            <person name="Jaron S. K."/>
        </authorList>
    </citation>
    <scope>NUCLEOTIDE SEQUENCE</scope>
</reference>
<evidence type="ECO:0000313" key="2">
    <source>
        <dbReference type="EMBL" id="CAG7837855.1"/>
    </source>
</evidence>
<dbReference type="AlphaFoldDB" id="A0A8J2PUJ1"/>
<gene>
    <name evidence="2" type="ORF">AFUS01_LOCUS46899</name>
</gene>
<sequence length="21" mass="2582">MLRKHRMDMDTDTIHRQAPKT</sequence>
<comment type="caution">
    <text evidence="2">The sequence shown here is derived from an EMBL/GenBank/DDBJ whole genome shotgun (WGS) entry which is preliminary data.</text>
</comment>
<name>A0A8J2PUJ1_9HEXA</name>
<evidence type="ECO:0000256" key="1">
    <source>
        <dbReference type="SAM" id="MobiDB-lite"/>
    </source>
</evidence>
<protein>
    <submittedName>
        <fullName evidence="2">Uncharacterized protein</fullName>
    </submittedName>
</protein>